<dbReference type="RefSeq" id="XP_001027566.1">
    <property type="nucleotide sequence ID" value="XM_001027566.1"/>
</dbReference>
<dbReference type="Proteomes" id="UP000009168">
    <property type="component" value="Unassembled WGS sequence"/>
</dbReference>
<dbReference type="FunCoup" id="Q24HS1">
    <property type="interactions" value="2"/>
</dbReference>
<evidence type="ECO:0000256" key="4">
    <source>
        <dbReference type="ARBA" id="ARBA00022989"/>
    </source>
</evidence>
<dbReference type="OrthoDB" id="410267at2759"/>
<dbReference type="InterPro" id="IPR036259">
    <property type="entry name" value="MFS_trans_sf"/>
</dbReference>
<dbReference type="KEGG" id="tet:TTHERM_01284740"/>
<dbReference type="PANTHER" id="PTHR43385:SF1">
    <property type="entry name" value="RIBOFLAVIN TRANSPORTER RIBJ"/>
    <property type="match status" value="1"/>
</dbReference>
<feature type="transmembrane region" description="Helical" evidence="7">
    <location>
        <begin position="619"/>
        <end position="638"/>
    </location>
</feature>
<evidence type="ECO:0000313" key="8">
    <source>
        <dbReference type="EMBL" id="EAS07324.1"/>
    </source>
</evidence>
<evidence type="ECO:0000256" key="3">
    <source>
        <dbReference type="ARBA" id="ARBA00022692"/>
    </source>
</evidence>
<feature type="transmembrane region" description="Helical" evidence="7">
    <location>
        <begin position="201"/>
        <end position="218"/>
    </location>
</feature>
<keyword evidence="3 7" id="KW-0812">Transmembrane</keyword>
<feature type="transmembrane region" description="Helical" evidence="7">
    <location>
        <begin position="50"/>
        <end position="68"/>
    </location>
</feature>
<accession>Q24HS1</accession>
<dbReference type="SUPFAM" id="SSF103473">
    <property type="entry name" value="MFS general substrate transporter"/>
    <property type="match status" value="2"/>
</dbReference>
<comment type="subcellular location">
    <subcellularLocation>
        <location evidence="1">Membrane</location>
        <topology evidence="1">Multi-pass membrane protein</topology>
    </subcellularLocation>
</comment>
<keyword evidence="5 7" id="KW-0472">Membrane</keyword>
<dbReference type="GO" id="GO:0016020">
    <property type="term" value="C:membrane"/>
    <property type="evidence" value="ECO:0007669"/>
    <property type="project" value="UniProtKB-SubCell"/>
</dbReference>
<feature type="transmembrane region" description="Helical" evidence="7">
    <location>
        <begin position="80"/>
        <end position="99"/>
    </location>
</feature>
<protein>
    <submittedName>
        <fullName evidence="8">Oxalate/formate antiporter family transporter</fullName>
    </submittedName>
</protein>
<dbReference type="AlphaFoldDB" id="Q24HS1"/>
<keyword evidence="6" id="KW-0175">Coiled coil</keyword>
<evidence type="ECO:0000256" key="2">
    <source>
        <dbReference type="ARBA" id="ARBA00022448"/>
    </source>
</evidence>
<dbReference type="InParanoid" id="Q24HS1"/>
<keyword evidence="4 7" id="KW-1133">Transmembrane helix</keyword>
<evidence type="ECO:0000256" key="5">
    <source>
        <dbReference type="ARBA" id="ARBA00023136"/>
    </source>
</evidence>
<dbReference type="eggNOG" id="KOG2504">
    <property type="taxonomic scope" value="Eukaryota"/>
</dbReference>
<feature type="transmembrane region" description="Helical" evidence="7">
    <location>
        <begin position="586"/>
        <end position="607"/>
    </location>
</feature>
<dbReference type="GeneID" id="7824920"/>
<evidence type="ECO:0000256" key="7">
    <source>
        <dbReference type="SAM" id="Phobius"/>
    </source>
</evidence>
<sequence>MELTMKQKGIITLIGGFMLELVTGTAFLWGQFNVYITSYFRQKDDSGLELSVGGAIFPVMMASLALGIPMGIKGIKFFGSARLCCIFCSFFAALSVFVASYTQKFWQFVLIYGVVHGIAQGAVYFIPIYMGYLFFPTNKGMVSGIVTCGFALTSFAFGMIFFAIVNPNGLVQIQDSDGFSYFQGPSVQVAKNVPESLRKLSYMYVCIAFFSSLLILYHPNQIGEEEKRLKLELKNKQEEKKILESNLSRLQQRDEQSIPKPEQINTEKVENQQNEMSSVRKSIQLFNKTIGIVDLEQQVIKKKIELTQKQEKQQSYRIILPHQNIQNDKEIQQYNQLFQNKMYSNTNEKKNYNENEQSVNYENNSLLRVVSKDIKVMDLNKRIVSIVQNQNDDRAQDKPQHTNELVQDSSIDHISKINDDINQKENQVQDELQSFFSLEMEIERLNKLGAPSVLVAFKQPQLYVSFLLGILAIGFGVLINGNYKSIAKDYGFTNDSYQTLVGSLGGIANGFSRPLWASLLDKFTFKHVLNVILGIQIVCIFTMRLTSTSQIFFIIWVFITHMTMGAVLGMWPVLSAQLNGVKVGSQLFGLYWFGFSMATMIQFLIVLGLKKSIGFDNIYYIYAVQAIISVLIIQFYPFKVNWSKYYMIKQKKMELPTLNDNQFKEIQQKS</sequence>
<keyword evidence="9" id="KW-1185">Reference proteome</keyword>
<evidence type="ECO:0000313" key="9">
    <source>
        <dbReference type="Proteomes" id="UP000009168"/>
    </source>
</evidence>
<evidence type="ECO:0000256" key="6">
    <source>
        <dbReference type="SAM" id="Coils"/>
    </source>
</evidence>
<organism evidence="8 9">
    <name type="scientific">Tetrahymena thermophila (strain SB210)</name>
    <dbReference type="NCBI Taxonomy" id="312017"/>
    <lineage>
        <taxon>Eukaryota</taxon>
        <taxon>Sar</taxon>
        <taxon>Alveolata</taxon>
        <taxon>Ciliophora</taxon>
        <taxon>Intramacronucleata</taxon>
        <taxon>Oligohymenophorea</taxon>
        <taxon>Hymenostomatida</taxon>
        <taxon>Tetrahymenina</taxon>
        <taxon>Tetrahymenidae</taxon>
        <taxon>Tetrahymena</taxon>
    </lineage>
</organism>
<feature type="transmembrane region" description="Helical" evidence="7">
    <location>
        <begin position="528"/>
        <end position="545"/>
    </location>
</feature>
<dbReference type="InterPro" id="IPR052983">
    <property type="entry name" value="MFS_Riboflavin_Transporter"/>
</dbReference>
<feature type="transmembrane region" description="Helical" evidence="7">
    <location>
        <begin position="462"/>
        <end position="479"/>
    </location>
</feature>
<dbReference type="EMBL" id="GG662233">
    <property type="protein sequence ID" value="EAS07324.1"/>
    <property type="molecule type" value="Genomic_DNA"/>
</dbReference>
<keyword evidence="2" id="KW-0813">Transport</keyword>
<feature type="transmembrane region" description="Helical" evidence="7">
    <location>
        <begin position="105"/>
        <end position="129"/>
    </location>
</feature>
<reference evidence="9" key="1">
    <citation type="journal article" date="2006" name="PLoS Biol.">
        <title>Macronuclear genome sequence of the ciliate Tetrahymena thermophila, a model eukaryote.</title>
        <authorList>
            <person name="Eisen J.A."/>
            <person name="Coyne R.S."/>
            <person name="Wu M."/>
            <person name="Wu D."/>
            <person name="Thiagarajan M."/>
            <person name="Wortman J.R."/>
            <person name="Badger J.H."/>
            <person name="Ren Q."/>
            <person name="Amedeo P."/>
            <person name="Jones K.M."/>
            <person name="Tallon L.J."/>
            <person name="Delcher A.L."/>
            <person name="Salzberg S.L."/>
            <person name="Silva J.C."/>
            <person name="Haas B.J."/>
            <person name="Majoros W.H."/>
            <person name="Farzad M."/>
            <person name="Carlton J.M."/>
            <person name="Smith R.K. Jr."/>
            <person name="Garg J."/>
            <person name="Pearlman R.E."/>
            <person name="Karrer K.M."/>
            <person name="Sun L."/>
            <person name="Manning G."/>
            <person name="Elde N.C."/>
            <person name="Turkewitz A.P."/>
            <person name="Asai D.J."/>
            <person name="Wilkes D.E."/>
            <person name="Wang Y."/>
            <person name="Cai H."/>
            <person name="Collins K."/>
            <person name="Stewart B.A."/>
            <person name="Lee S.R."/>
            <person name="Wilamowska K."/>
            <person name="Weinberg Z."/>
            <person name="Ruzzo W.L."/>
            <person name="Wloga D."/>
            <person name="Gaertig J."/>
            <person name="Frankel J."/>
            <person name="Tsao C.-C."/>
            <person name="Gorovsky M.A."/>
            <person name="Keeling P.J."/>
            <person name="Waller R.F."/>
            <person name="Patron N.J."/>
            <person name="Cherry J.M."/>
            <person name="Stover N.A."/>
            <person name="Krieger C.J."/>
            <person name="del Toro C."/>
            <person name="Ryder H.F."/>
            <person name="Williamson S.C."/>
            <person name="Barbeau R.A."/>
            <person name="Hamilton E.P."/>
            <person name="Orias E."/>
        </authorList>
    </citation>
    <scope>NUCLEOTIDE SEQUENCE [LARGE SCALE GENOMIC DNA]</scope>
    <source>
        <strain evidence="9">SB210</strain>
    </source>
</reference>
<gene>
    <name evidence="8" type="ORF">TTHERM_01284740</name>
</gene>
<dbReference type="HOGENOM" id="CLU_001265_59_6_1"/>
<feature type="transmembrane region" description="Helical" evidence="7">
    <location>
        <begin position="551"/>
        <end position="574"/>
    </location>
</feature>
<feature type="transmembrane region" description="Helical" evidence="7">
    <location>
        <begin position="141"/>
        <end position="165"/>
    </location>
</feature>
<feature type="transmembrane region" description="Helical" evidence="7">
    <location>
        <begin position="9"/>
        <end position="30"/>
    </location>
</feature>
<dbReference type="PANTHER" id="PTHR43385">
    <property type="entry name" value="RIBOFLAVIN TRANSPORTER RIBJ"/>
    <property type="match status" value="1"/>
</dbReference>
<dbReference type="Gene3D" id="1.20.1250.20">
    <property type="entry name" value="MFS general substrate transporter like domains"/>
    <property type="match status" value="2"/>
</dbReference>
<proteinExistence type="predicted"/>
<name>Q24HS1_TETTS</name>
<evidence type="ECO:0000256" key="1">
    <source>
        <dbReference type="ARBA" id="ARBA00004141"/>
    </source>
</evidence>
<feature type="coiled-coil region" evidence="6">
    <location>
        <begin position="226"/>
        <end position="253"/>
    </location>
</feature>